<dbReference type="SUPFAM" id="SSF50729">
    <property type="entry name" value="PH domain-like"/>
    <property type="match status" value="1"/>
</dbReference>
<dbReference type="GO" id="GO:0005085">
    <property type="term" value="F:guanyl-nucleotide exchange factor activity"/>
    <property type="evidence" value="ECO:0007669"/>
    <property type="project" value="InterPro"/>
</dbReference>
<reference evidence="3" key="1">
    <citation type="submission" date="2022-11" db="UniProtKB">
        <authorList>
            <consortium name="WormBaseParasite"/>
        </authorList>
    </citation>
    <scope>IDENTIFICATION</scope>
</reference>
<dbReference type="PROSITE" id="PS00741">
    <property type="entry name" value="DH_1"/>
    <property type="match status" value="1"/>
</dbReference>
<dbReference type="InterPro" id="IPR000219">
    <property type="entry name" value="DH_dom"/>
</dbReference>
<dbReference type="Gene3D" id="2.30.29.30">
    <property type="entry name" value="Pleckstrin-homology domain (PH domain)/Phosphotyrosine-binding domain (PTB)"/>
    <property type="match status" value="1"/>
</dbReference>
<dbReference type="PANTHER" id="PTHR45834:SF3">
    <property type="entry name" value="RHO GUANINE NUCLEOTIDE EXCHANGE FACTOR 3, ISOFORM L"/>
    <property type="match status" value="1"/>
</dbReference>
<dbReference type="PROSITE" id="PS50010">
    <property type="entry name" value="DH_2"/>
    <property type="match status" value="1"/>
</dbReference>
<dbReference type="InterPro" id="IPR035899">
    <property type="entry name" value="DBL_dom_sf"/>
</dbReference>
<accession>A0A914NFI4</accession>
<dbReference type="InterPro" id="IPR001331">
    <property type="entry name" value="GDS_CDC24_CS"/>
</dbReference>
<sequence length="240" mass="28150">MCQLFSLLLIPPPFKRGFINLVGFWVEKLPKRYPLSKRRFIIRFKKFFSVSKRALFSEVLLKKNFFFLKIFFKKACRLLRALPKLSLDAFLLTPVQRICRYPLQLLELLKATPPNHPDRLALELAQKTMKLIASKVNDGKRRVDAIQKIWLWQNSVHGFRGPNLIESNHRLLINGELQCRALWNGQLQWSKNGLIIYLFDQTIVLCKRDVLRRNNLIFKERMGMGGTTLYDLHDGKEPGL</sequence>
<dbReference type="WBParaSite" id="Minc3s05999g39168">
    <property type="protein sequence ID" value="Minc3s05999g39168"/>
    <property type="gene ID" value="Minc3s05999g39168"/>
</dbReference>
<dbReference type="SUPFAM" id="SSF48065">
    <property type="entry name" value="DBL homology domain (DH-domain)"/>
    <property type="match status" value="1"/>
</dbReference>
<dbReference type="AlphaFoldDB" id="A0A914NFI4"/>
<evidence type="ECO:0000313" key="2">
    <source>
        <dbReference type="Proteomes" id="UP000887563"/>
    </source>
</evidence>
<dbReference type="PANTHER" id="PTHR45834">
    <property type="entry name" value="RHO GUANINE NUCLEOTIDE EXCHANGE FACTOR 9-RELATED"/>
    <property type="match status" value="1"/>
</dbReference>
<organism evidence="2 3">
    <name type="scientific">Meloidogyne incognita</name>
    <name type="common">Southern root-knot nematode worm</name>
    <name type="synonym">Oxyuris incognita</name>
    <dbReference type="NCBI Taxonomy" id="6306"/>
    <lineage>
        <taxon>Eukaryota</taxon>
        <taxon>Metazoa</taxon>
        <taxon>Ecdysozoa</taxon>
        <taxon>Nematoda</taxon>
        <taxon>Chromadorea</taxon>
        <taxon>Rhabditida</taxon>
        <taxon>Tylenchina</taxon>
        <taxon>Tylenchomorpha</taxon>
        <taxon>Tylenchoidea</taxon>
        <taxon>Meloidogynidae</taxon>
        <taxon>Meloidogyninae</taxon>
        <taxon>Meloidogyne</taxon>
        <taxon>Meloidogyne incognita group</taxon>
    </lineage>
</organism>
<dbReference type="Pfam" id="PF00621">
    <property type="entry name" value="RhoGEF"/>
    <property type="match status" value="1"/>
</dbReference>
<name>A0A914NFI4_MELIC</name>
<dbReference type="Gene3D" id="1.20.900.10">
    <property type="entry name" value="Dbl homology (DH) domain"/>
    <property type="match status" value="1"/>
</dbReference>
<dbReference type="Proteomes" id="UP000887563">
    <property type="component" value="Unplaced"/>
</dbReference>
<protein>
    <submittedName>
        <fullName evidence="3">DH domain-containing protein</fullName>
    </submittedName>
</protein>
<dbReference type="GO" id="GO:0035556">
    <property type="term" value="P:intracellular signal transduction"/>
    <property type="evidence" value="ECO:0007669"/>
    <property type="project" value="InterPro"/>
</dbReference>
<evidence type="ECO:0000259" key="1">
    <source>
        <dbReference type="PROSITE" id="PS50010"/>
    </source>
</evidence>
<proteinExistence type="predicted"/>
<keyword evidence="2" id="KW-1185">Reference proteome</keyword>
<feature type="domain" description="DH" evidence="1">
    <location>
        <begin position="84"/>
        <end position="139"/>
    </location>
</feature>
<evidence type="ECO:0000313" key="3">
    <source>
        <dbReference type="WBParaSite" id="Minc3s05999g39168"/>
    </source>
</evidence>
<dbReference type="InterPro" id="IPR011993">
    <property type="entry name" value="PH-like_dom_sf"/>
</dbReference>
<dbReference type="InterPro" id="IPR053086">
    <property type="entry name" value="RhoGEF_domain"/>
</dbReference>
<dbReference type="GO" id="GO:0005829">
    <property type="term" value="C:cytosol"/>
    <property type="evidence" value="ECO:0007669"/>
    <property type="project" value="TreeGrafter"/>
</dbReference>